<protein>
    <recommendedName>
        <fullName evidence="4">PknH-like extracellular domain-containing protein</fullName>
    </recommendedName>
</protein>
<evidence type="ECO:0000256" key="1">
    <source>
        <dbReference type="SAM" id="SignalP"/>
    </source>
</evidence>
<accession>A0ABU5KG46</accession>
<gene>
    <name evidence="2" type="ORF">SFC79_19290</name>
</gene>
<dbReference type="EMBL" id="JAXQPW010000008">
    <property type="protein sequence ID" value="MDZ5663930.1"/>
    <property type="molecule type" value="Genomic_DNA"/>
</dbReference>
<evidence type="ECO:0000313" key="3">
    <source>
        <dbReference type="Proteomes" id="UP001291999"/>
    </source>
</evidence>
<organism evidence="2 3">
    <name type="scientific">Nocardioides renjunii</name>
    <dbReference type="NCBI Taxonomy" id="3095075"/>
    <lineage>
        <taxon>Bacteria</taxon>
        <taxon>Bacillati</taxon>
        <taxon>Actinomycetota</taxon>
        <taxon>Actinomycetes</taxon>
        <taxon>Propionibacteriales</taxon>
        <taxon>Nocardioidaceae</taxon>
        <taxon>Nocardioides</taxon>
    </lineage>
</organism>
<dbReference type="RefSeq" id="WP_322425569.1">
    <property type="nucleotide sequence ID" value="NZ_JAXQPW010000008.1"/>
</dbReference>
<evidence type="ECO:0008006" key="4">
    <source>
        <dbReference type="Google" id="ProtNLM"/>
    </source>
</evidence>
<keyword evidence="1" id="KW-0732">Signal</keyword>
<name>A0ABU5KG46_9ACTN</name>
<proteinExistence type="predicted"/>
<reference evidence="2 3" key="1">
    <citation type="submission" date="2023-11" db="EMBL/GenBank/DDBJ databases">
        <title>Novel species in genus Nocardioides.</title>
        <authorList>
            <person name="Zhou H."/>
        </authorList>
    </citation>
    <scope>NUCLEOTIDE SEQUENCE [LARGE SCALE GENOMIC DNA]</scope>
    <source>
        <strain evidence="2 3">S-58</strain>
    </source>
</reference>
<feature type="signal peptide" evidence="1">
    <location>
        <begin position="1"/>
        <end position="24"/>
    </location>
</feature>
<evidence type="ECO:0000313" key="2">
    <source>
        <dbReference type="EMBL" id="MDZ5663930.1"/>
    </source>
</evidence>
<dbReference type="Proteomes" id="UP001291999">
    <property type="component" value="Unassembled WGS sequence"/>
</dbReference>
<comment type="caution">
    <text evidence="2">The sequence shown here is derived from an EMBL/GenBank/DDBJ whole genome shotgun (WGS) entry which is preliminary data.</text>
</comment>
<sequence>MVGRVVALVTLGALAGAVVAPATAGRADAAPEPVTREHLLTRADVESVHPETLDPLRIVLRSPVFAPRGCEDQAQVVRGSSVILASFSPSVRRRSVSMVDHHVVRFSSVGQARSLVQRYRHFSRGCVGDVDTDDGEGGAVRLKNRAWFPPRVGQESAGMLVGWFSRGSADWRRVLVSRVGRTVSVLDVSFTDLRPPRSGVLELGEIAVDRLG</sequence>
<keyword evidence="3" id="KW-1185">Reference proteome</keyword>
<feature type="chain" id="PRO_5045844224" description="PknH-like extracellular domain-containing protein" evidence="1">
    <location>
        <begin position="25"/>
        <end position="212"/>
    </location>
</feature>